<dbReference type="EMBL" id="BQNB010014519">
    <property type="protein sequence ID" value="GJT29134.1"/>
    <property type="molecule type" value="Genomic_DNA"/>
</dbReference>
<dbReference type="Proteomes" id="UP001151760">
    <property type="component" value="Unassembled WGS sequence"/>
</dbReference>
<comment type="caution">
    <text evidence="2">The sequence shown here is derived from an EMBL/GenBank/DDBJ whole genome shotgun (WGS) entry which is preliminary data.</text>
</comment>
<keyword evidence="3" id="KW-1185">Reference proteome</keyword>
<evidence type="ECO:0000256" key="1">
    <source>
        <dbReference type="SAM" id="MobiDB-lite"/>
    </source>
</evidence>
<name>A0ABQ5CQX4_9ASTR</name>
<reference evidence="2" key="1">
    <citation type="journal article" date="2022" name="Int. J. Mol. Sci.">
        <title>Draft Genome of Tanacetum Coccineum: Genomic Comparison of Closely Related Tanacetum-Family Plants.</title>
        <authorList>
            <person name="Yamashiro T."/>
            <person name="Shiraishi A."/>
            <person name="Nakayama K."/>
            <person name="Satake H."/>
        </authorList>
    </citation>
    <scope>NUCLEOTIDE SEQUENCE</scope>
</reference>
<reference evidence="2" key="2">
    <citation type="submission" date="2022-01" db="EMBL/GenBank/DDBJ databases">
        <authorList>
            <person name="Yamashiro T."/>
            <person name="Shiraishi A."/>
            <person name="Satake H."/>
            <person name="Nakayama K."/>
        </authorList>
    </citation>
    <scope>NUCLEOTIDE SEQUENCE</scope>
</reference>
<feature type="region of interest" description="Disordered" evidence="1">
    <location>
        <begin position="1"/>
        <end position="63"/>
    </location>
</feature>
<sequence>MERKIDEFEMTQNISSEQTDRTEPPPPPQAQTEHVNAVFTGSAESDDSLKTKKDPPPPIIVKNKVKNDKPIMTSKKGYYVVETKEFPFCEYIPKISYPQHLKVDHSHLYRVVKES</sequence>
<gene>
    <name evidence="2" type="ORF">Tco_0909409</name>
</gene>
<evidence type="ECO:0000313" key="3">
    <source>
        <dbReference type="Proteomes" id="UP001151760"/>
    </source>
</evidence>
<evidence type="ECO:0000313" key="2">
    <source>
        <dbReference type="EMBL" id="GJT29134.1"/>
    </source>
</evidence>
<accession>A0ABQ5CQX4</accession>
<proteinExistence type="predicted"/>
<protein>
    <submittedName>
        <fullName evidence="2">Uncharacterized protein</fullName>
    </submittedName>
</protein>
<organism evidence="2 3">
    <name type="scientific">Tanacetum coccineum</name>
    <dbReference type="NCBI Taxonomy" id="301880"/>
    <lineage>
        <taxon>Eukaryota</taxon>
        <taxon>Viridiplantae</taxon>
        <taxon>Streptophyta</taxon>
        <taxon>Embryophyta</taxon>
        <taxon>Tracheophyta</taxon>
        <taxon>Spermatophyta</taxon>
        <taxon>Magnoliopsida</taxon>
        <taxon>eudicotyledons</taxon>
        <taxon>Gunneridae</taxon>
        <taxon>Pentapetalae</taxon>
        <taxon>asterids</taxon>
        <taxon>campanulids</taxon>
        <taxon>Asterales</taxon>
        <taxon>Asteraceae</taxon>
        <taxon>Asteroideae</taxon>
        <taxon>Anthemideae</taxon>
        <taxon>Anthemidinae</taxon>
        <taxon>Tanacetum</taxon>
    </lineage>
</organism>